<protein>
    <submittedName>
        <fullName evidence="2">Uncharacterized protein</fullName>
    </submittedName>
</protein>
<accession>A0A195CCQ5</accession>
<organism evidence="2 3">
    <name type="scientific">Cyphomyrmex costatus</name>
    <dbReference type="NCBI Taxonomy" id="456900"/>
    <lineage>
        <taxon>Eukaryota</taxon>
        <taxon>Metazoa</taxon>
        <taxon>Ecdysozoa</taxon>
        <taxon>Arthropoda</taxon>
        <taxon>Hexapoda</taxon>
        <taxon>Insecta</taxon>
        <taxon>Pterygota</taxon>
        <taxon>Neoptera</taxon>
        <taxon>Endopterygota</taxon>
        <taxon>Hymenoptera</taxon>
        <taxon>Apocrita</taxon>
        <taxon>Aculeata</taxon>
        <taxon>Formicoidea</taxon>
        <taxon>Formicidae</taxon>
        <taxon>Myrmicinae</taxon>
        <taxon>Cyphomyrmex</taxon>
    </lineage>
</organism>
<dbReference type="EMBL" id="KQ977935">
    <property type="protein sequence ID" value="KYM98639.1"/>
    <property type="molecule type" value="Genomic_DNA"/>
</dbReference>
<evidence type="ECO:0000256" key="1">
    <source>
        <dbReference type="SAM" id="MobiDB-lite"/>
    </source>
</evidence>
<keyword evidence="3" id="KW-1185">Reference proteome</keyword>
<dbReference type="AlphaFoldDB" id="A0A195CCQ5"/>
<evidence type="ECO:0000313" key="3">
    <source>
        <dbReference type="Proteomes" id="UP000078542"/>
    </source>
</evidence>
<sequence length="274" mass="30894">MDFRSEHALVKDHATVKYETPTRYWTIVARGPPKRHDDELVRRYNDGCSDTLCHPLARSFRQVLAFLSRARNRRVLFKRALVVPPPLASQRDLRGNYDAKRLHARMHTHAGPKRRCLSCPRIFVYDFPLDVQQEPREKERNPFSPSPAPRGRLPGDFPAENLTSPTTSVFHFSSKIHFEDEHAESVDVATSKTDEVSRIDRRQSVAGSCGTIDRIGARGRTGTGDKGGGVRGNSRRVGVRFWDAEEEKEGGVVMVVVISCSVLENNAQNFDGDK</sequence>
<feature type="region of interest" description="Disordered" evidence="1">
    <location>
        <begin position="134"/>
        <end position="160"/>
    </location>
</feature>
<evidence type="ECO:0000313" key="2">
    <source>
        <dbReference type="EMBL" id="KYM98639.1"/>
    </source>
</evidence>
<feature type="compositionally biased region" description="Gly residues" evidence="1">
    <location>
        <begin position="219"/>
        <end position="231"/>
    </location>
</feature>
<feature type="region of interest" description="Disordered" evidence="1">
    <location>
        <begin position="212"/>
        <end position="231"/>
    </location>
</feature>
<reference evidence="2 3" key="1">
    <citation type="submission" date="2016-03" db="EMBL/GenBank/DDBJ databases">
        <title>Cyphomyrmex costatus WGS genome.</title>
        <authorList>
            <person name="Nygaard S."/>
            <person name="Hu H."/>
            <person name="Boomsma J."/>
            <person name="Zhang G."/>
        </authorList>
    </citation>
    <scope>NUCLEOTIDE SEQUENCE [LARGE SCALE GENOMIC DNA]</scope>
    <source>
        <strain evidence="2">MS0001</strain>
        <tissue evidence="2">Whole body</tissue>
    </source>
</reference>
<dbReference type="Proteomes" id="UP000078542">
    <property type="component" value="Unassembled WGS sequence"/>
</dbReference>
<name>A0A195CCQ5_9HYME</name>
<gene>
    <name evidence="2" type="ORF">ALC62_10607</name>
</gene>
<proteinExistence type="predicted"/>